<evidence type="ECO:0000313" key="3">
    <source>
        <dbReference type="EMBL" id="CAF4485347.1"/>
    </source>
</evidence>
<dbReference type="EMBL" id="CAJNOK010063762">
    <property type="protein sequence ID" value="CAF1644806.1"/>
    <property type="molecule type" value="Genomic_DNA"/>
</dbReference>
<gene>
    <name evidence="2" type="ORF">OVA965_LOCUS44486</name>
    <name evidence="3" type="ORF">TMI583_LOCUS47328</name>
</gene>
<dbReference type="EMBL" id="CAJOBA010091211">
    <property type="protein sequence ID" value="CAF4485347.1"/>
    <property type="molecule type" value="Genomic_DNA"/>
</dbReference>
<keyword evidence="1" id="KW-0472">Membrane</keyword>
<feature type="transmembrane region" description="Helical" evidence="1">
    <location>
        <begin position="6"/>
        <end position="29"/>
    </location>
</feature>
<evidence type="ECO:0000313" key="4">
    <source>
        <dbReference type="Proteomes" id="UP000682733"/>
    </source>
</evidence>
<evidence type="ECO:0000313" key="2">
    <source>
        <dbReference type="EMBL" id="CAF1644806.1"/>
    </source>
</evidence>
<evidence type="ECO:0000256" key="1">
    <source>
        <dbReference type="SAM" id="Phobius"/>
    </source>
</evidence>
<sequence length="49" mass="5383">YAIACASLAIAASSLSIILLWLAGAYLYIRRRRLAIHFVSLLAALTMFI</sequence>
<organism evidence="3 4">
    <name type="scientific">Didymodactylos carnosus</name>
    <dbReference type="NCBI Taxonomy" id="1234261"/>
    <lineage>
        <taxon>Eukaryota</taxon>
        <taxon>Metazoa</taxon>
        <taxon>Spiralia</taxon>
        <taxon>Gnathifera</taxon>
        <taxon>Rotifera</taxon>
        <taxon>Eurotatoria</taxon>
        <taxon>Bdelloidea</taxon>
        <taxon>Philodinida</taxon>
        <taxon>Philodinidae</taxon>
        <taxon>Didymodactylos</taxon>
    </lineage>
</organism>
<dbReference type="Proteomes" id="UP000682733">
    <property type="component" value="Unassembled WGS sequence"/>
</dbReference>
<comment type="caution">
    <text evidence="3">The sequence shown here is derived from an EMBL/GenBank/DDBJ whole genome shotgun (WGS) entry which is preliminary data.</text>
</comment>
<dbReference type="AlphaFoldDB" id="A0A8S2XAQ9"/>
<dbReference type="Proteomes" id="UP000677228">
    <property type="component" value="Unassembled WGS sequence"/>
</dbReference>
<protein>
    <submittedName>
        <fullName evidence="3">Uncharacterized protein</fullName>
    </submittedName>
</protein>
<feature type="non-terminal residue" evidence="3">
    <location>
        <position position="1"/>
    </location>
</feature>
<name>A0A8S2XAQ9_9BILA</name>
<keyword evidence="1" id="KW-1133">Transmembrane helix</keyword>
<feature type="non-terminal residue" evidence="3">
    <location>
        <position position="49"/>
    </location>
</feature>
<accession>A0A8S2XAQ9</accession>
<keyword evidence="1" id="KW-0812">Transmembrane</keyword>
<reference evidence="3" key="1">
    <citation type="submission" date="2021-02" db="EMBL/GenBank/DDBJ databases">
        <authorList>
            <person name="Nowell W R."/>
        </authorList>
    </citation>
    <scope>NUCLEOTIDE SEQUENCE</scope>
</reference>
<proteinExistence type="predicted"/>